<dbReference type="SMART" id="SM00614">
    <property type="entry name" value="ZnF_BED"/>
    <property type="match status" value="2"/>
</dbReference>
<dbReference type="Pfam" id="PF05699">
    <property type="entry name" value="Dimer_Tnp_hAT"/>
    <property type="match status" value="1"/>
</dbReference>
<reference evidence="13 14" key="1">
    <citation type="journal article" date="2017" name="Nature">
        <title>The Apostasia genome and the evolution of orchids.</title>
        <authorList>
            <person name="Zhang G.Q."/>
            <person name="Liu K.W."/>
            <person name="Li Z."/>
            <person name="Lohaus R."/>
            <person name="Hsiao Y.Y."/>
            <person name="Niu S.C."/>
            <person name="Wang J.Y."/>
            <person name="Lin Y.C."/>
            <person name="Xu Q."/>
            <person name="Chen L.J."/>
            <person name="Yoshida K."/>
            <person name="Fujiwara S."/>
            <person name="Wang Z.W."/>
            <person name="Zhang Y.Q."/>
            <person name="Mitsuda N."/>
            <person name="Wang M."/>
            <person name="Liu G.H."/>
            <person name="Pecoraro L."/>
            <person name="Huang H.X."/>
            <person name="Xiao X.J."/>
            <person name="Lin M."/>
            <person name="Wu X.Y."/>
            <person name="Wu W.L."/>
            <person name="Chen Y.Y."/>
            <person name="Chang S.B."/>
            <person name="Sakamoto S."/>
            <person name="Ohme-Takagi M."/>
            <person name="Yagi M."/>
            <person name="Zeng S.J."/>
            <person name="Shen C.Y."/>
            <person name="Yeh C.M."/>
            <person name="Luo Y.B."/>
            <person name="Tsai W.C."/>
            <person name="Van de Peer Y."/>
            <person name="Liu Z.J."/>
        </authorList>
    </citation>
    <scope>NUCLEOTIDE SEQUENCE [LARGE SCALE GENOMIC DNA]</scope>
    <source>
        <strain evidence="14">cv. Shenzhen</strain>
        <tissue evidence="13">Stem</tissue>
    </source>
</reference>
<dbReference type="EC" id="1.1.1.1" evidence="13"/>
<evidence type="ECO:0000313" key="14">
    <source>
        <dbReference type="Proteomes" id="UP000236161"/>
    </source>
</evidence>
<keyword evidence="8" id="KW-0804">Transcription</keyword>
<evidence type="ECO:0000256" key="8">
    <source>
        <dbReference type="ARBA" id="ARBA00023163"/>
    </source>
</evidence>
<evidence type="ECO:0000256" key="2">
    <source>
        <dbReference type="ARBA" id="ARBA00011738"/>
    </source>
</evidence>
<evidence type="ECO:0000256" key="6">
    <source>
        <dbReference type="ARBA" id="ARBA00023015"/>
    </source>
</evidence>
<sequence>MDCAIVQRTEDDFTVYEASKKRGRRSSIVWEHFHKLKDEIDDVWKTQCKHCQQIYSSAQKNGTSHLKRHLDRCPKIGTSSLSLASKITSATKGGLVEYETNNKRSRSFSKVWEDFEKLKAERDDVLKARCRHCKQILSGASKYGTSHLKRHLDRCPKLKNHDLRQLFLSSEARDVKQLFLSAETLDEGSTPFKKVKLDQNEILKAISAFIVCGRHPITVVDEFGFRHLMSVVCPEIENLSPQTMKRDIMSSYVKEREKLKELFGRTPGRICLTCDNWSSNYGKDEYLRISAHFMSNDWKLVRKIIHFKSLTIPLDGTEIADEVALCLNLWNINSKIFSITSDNAPYMDSMVISLRRAILAKKNILCDGAFFQVQCCCHVLNYIVRASLNVVDDVIDKIRNGIRYVIKSSSRKKKFYEMASRDFHLDAKKRLRPDVRFWWNTTYTMIDCALYYRGALQSWGEHESRFIYYNLYDEEWEKLAIIQKFLSVLYDVQCTFASMEHPTSNHYFRAVWKVYMHLLKTARGPYAFMNGMIEDVHKKFEKYWAESCVILSCAAVLDPRYKVKLIEFCFTKIYGDKAEEFVNATVKALYSLFDKYKTNAVINSSSTRAIAANLEGVKAVDEFEDYELFLSRKSRTQDEKSQLDLYLEEPSHDLNSDLDILEFWSKSSMRYPELAMMARDVLTIPISSVSSEESFKIGKKLLNTCQCSLNPKVFQSLICLSDWTCSALDKSFLHDYDDPSVSDEEDYQDDWDTENGAFY</sequence>
<keyword evidence="13" id="KW-0560">Oxidoreductase</keyword>
<dbReference type="SUPFAM" id="SSF53098">
    <property type="entry name" value="Ribonuclease H-like"/>
    <property type="match status" value="1"/>
</dbReference>
<dbReference type="InterPro" id="IPR052035">
    <property type="entry name" value="ZnF_BED_domain_contain"/>
</dbReference>
<dbReference type="InterPro" id="IPR036236">
    <property type="entry name" value="Znf_C2H2_sf"/>
</dbReference>
<dbReference type="SUPFAM" id="SSF57667">
    <property type="entry name" value="beta-beta-alpha zinc fingers"/>
    <property type="match status" value="2"/>
</dbReference>
<keyword evidence="3" id="KW-0479">Metal-binding</keyword>
<accession>A0A2I0B2K3</accession>
<dbReference type="GO" id="GO:0046983">
    <property type="term" value="F:protein dimerization activity"/>
    <property type="evidence" value="ECO:0007669"/>
    <property type="project" value="InterPro"/>
</dbReference>
<feature type="domain" description="BED-type" evidence="12">
    <location>
        <begin position="106"/>
        <end position="161"/>
    </location>
</feature>
<dbReference type="Pfam" id="PF02892">
    <property type="entry name" value="zf-BED"/>
    <property type="match status" value="2"/>
</dbReference>
<keyword evidence="4 10" id="KW-0863">Zinc-finger</keyword>
<keyword evidence="14" id="KW-1185">Reference proteome</keyword>
<comment type="subcellular location">
    <subcellularLocation>
        <location evidence="1">Nucleus</location>
    </subcellularLocation>
</comment>
<dbReference type="PROSITE" id="PS50808">
    <property type="entry name" value="ZF_BED"/>
    <property type="match status" value="2"/>
</dbReference>
<name>A0A2I0B2K3_9ASPA</name>
<evidence type="ECO:0000256" key="4">
    <source>
        <dbReference type="ARBA" id="ARBA00022771"/>
    </source>
</evidence>
<evidence type="ECO:0000256" key="10">
    <source>
        <dbReference type="PROSITE-ProRule" id="PRU00027"/>
    </source>
</evidence>
<evidence type="ECO:0000256" key="7">
    <source>
        <dbReference type="ARBA" id="ARBA00023125"/>
    </source>
</evidence>
<evidence type="ECO:0000256" key="1">
    <source>
        <dbReference type="ARBA" id="ARBA00004123"/>
    </source>
</evidence>
<gene>
    <name evidence="13" type="ORF">AXF42_Ash018256</name>
</gene>
<dbReference type="GO" id="GO:0008270">
    <property type="term" value="F:zinc ion binding"/>
    <property type="evidence" value="ECO:0007669"/>
    <property type="project" value="UniProtKB-KW"/>
</dbReference>
<evidence type="ECO:0000256" key="11">
    <source>
        <dbReference type="SAM" id="MobiDB-lite"/>
    </source>
</evidence>
<keyword evidence="9" id="KW-0539">Nucleus</keyword>
<evidence type="ECO:0000256" key="9">
    <source>
        <dbReference type="ARBA" id="ARBA00023242"/>
    </source>
</evidence>
<evidence type="ECO:0000313" key="13">
    <source>
        <dbReference type="EMBL" id="PKA62031.1"/>
    </source>
</evidence>
<dbReference type="PANTHER" id="PTHR46481">
    <property type="entry name" value="ZINC FINGER BED DOMAIN-CONTAINING PROTEIN 4"/>
    <property type="match status" value="1"/>
</dbReference>
<dbReference type="AlphaFoldDB" id="A0A2I0B2K3"/>
<keyword evidence="6" id="KW-0805">Transcription regulation</keyword>
<feature type="compositionally biased region" description="Acidic residues" evidence="11">
    <location>
        <begin position="739"/>
        <end position="753"/>
    </location>
</feature>
<evidence type="ECO:0000259" key="12">
    <source>
        <dbReference type="PROSITE" id="PS50808"/>
    </source>
</evidence>
<dbReference type="GO" id="GO:0005634">
    <property type="term" value="C:nucleus"/>
    <property type="evidence" value="ECO:0007669"/>
    <property type="project" value="UniProtKB-SubCell"/>
</dbReference>
<dbReference type="InterPro" id="IPR008906">
    <property type="entry name" value="HATC_C_dom"/>
</dbReference>
<feature type="region of interest" description="Disordered" evidence="11">
    <location>
        <begin position="739"/>
        <end position="759"/>
    </location>
</feature>
<proteinExistence type="predicted"/>
<evidence type="ECO:0000256" key="3">
    <source>
        <dbReference type="ARBA" id="ARBA00022723"/>
    </source>
</evidence>
<dbReference type="Pfam" id="PF14372">
    <property type="entry name" value="hAT-like_RNase-H"/>
    <property type="match status" value="1"/>
</dbReference>
<evidence type="ECO:0000256" key="5">
    <source>
        <dbReference type="ARBA" id="ARBA00022833"/>
    </source>
</evidence>
<dbReference type="Proteomes" id="UP000236161">
    <property type="component" value="Unassembled WGS sequence"/>
</dbReference>
<protein>
    <submittedName>
        <fullName evidence="13">AC transposase</fullName>
        <ecNumber evidence="13">1.1.1.1</ecNumber>
    </submittedName>
</protein>
<dbReference type="InterPro" id="IPR012337">
    <property type="entry name" value="RNaseH-like_sf"/>
</dbReference>
<dbReference type="OrthoDB" id="1704342at2759"/>
<organism evidence="13 14">
    <name type="scientific">Apostasia shenzhenica</name>
    <dbReference type="NCBI Taxonomy" id="1088818"/>
    <lineage>
        <taxon>Eukaryota</taxon>
        <taxon>Viridiplantae</taxon>
        <taxon>Streptophyta</taxon>
        <taxon>Embryophyta</taxon>
        <taxon>Tracheophyta</taxon>
        <taxon>Spermatophyta</taxon>
        <taxon>Magnoliopsida</taxon>
        <taxon>Liliopsida</taxon>
        <taxon>Asparagales</taxon>
        <taxon>Orchidaceae</taxon>
        <taxon>Apostasioideae</taxon>
        <taxon>Apostasia</taxon>
    </lineage>
</organism>
<dbReference type="PANTHER" id="PTHR46481:SF6">
    <property type="entry name" value="ZINC FINGER BED DOMAIN-CONTAINING PROTEIN RICESLEEPER 2-LIKE"/>
    <property type="match status" value="1"/>
</dbReference>
<comment type="subunit">
    <text evidence="2">Homodimer.</text>
</comment>
<keyword evidence="5" id="KW-0862">Zinc</keyword>
<dbReference type="GO" id="GO:0003677">
    <property type="term" value="F:DNA binding"/>
    <property type="evidence" value="ECO:0007669"/>
    <property type="project" value="UniProtKB-KW"/>
</dbReference>
<dbReference type="GO" id="GO:0004022">
    <property type="term" value="F:alcohol dehydrogenase (NAD+) activity"/>
    <property type="evidence" value="ECO:0007669"/>
    <property type="project" value="UniProtKB-EC"/>
</dbReference>
<dbReference type="InterPro" id="IPR003656">
    <property type="entry name" value="Znf_BED"/>
</dbReference>
<feature type="domain" description="BED-type" evidence="12">
    <location>
        <begin position="24"/>
        <end position="80"/>
    </location>
</feature>
<keyword evidence="7" id="KW-0238">DNA-binding</keyword>
<dbReference type="EMBL" id="KZ451921">
    <property type="protein sequence ID" value="PKA62031.1"/>
    <property type="molecule type" value="Genomic_DNA"/>
</dbReference>
<dbReference type="InterPro" id="IPR025525">
    <property type="entry name" value="hAT-like_transposase_RNase-H"/>
</dbReference>